<name>A0A1B2JBN9_PICPA</name>
<dbReference type="Proteomes" id="UP000094565">
    <property type="component" value="Chromosome 2"/>
</dbReference>
<dbReference type="Gene3D" id="3.30.450.70">
    <property type="match status" value="1"/>
</dbReference>
<dbReference type="Pfam" id="PF04628">
    <property type="entry name" value="Sedlin_N"/>
    <property type="match status" value="1"/>
</dbReference>
<accession>A0A1B2JBN9</accession>
<dbReference type="GO" id="GO:0005737">
    <property type="term" value="C:cytoplasm"/>
    <property type="evidence" value="ECO:0007669"/>
    <property type="project" value="GOC"/>
</dbReference>
<organism evidence="1 2">
    <name type="scientific">Komagataella pastoris</name>
    <name type="common">Yeast</name>
    <name type="synonym">Pichia pastoris</name>
    <dbReference type="NCBI Taxonomy" id="4922"/>
    <lineage>
        <taxon>Eukaryota</taxon>
        <taxon>Fungi</taxon>
        <taxon>Dikarya</taxon>
        <taxon>Ascomycota</taxon>
        <taxon>Saccharomycotina</taxon>
        <taxon>Pichiomycetes</taxon>
        <taxon>Pichiales</taxon>
        <taxon>Pichiaceae</taxon>
        <taxon>Komagataella</taxon>
    </lineage>
</organism>
<sequence length="132" mass="15719">MSLYLALIGTRDNPLYEMEIKMDPIRDFCPFIVHSALDIIEDLQWKTNQLYFKNIDNYDNYSISGYVTPGNIKFMILYQNLRSDEAIRQFFGELNDLYVKTLLSPFYTINEAIRSKAFDQKVRMLSRKYFNL</sequence>
<dbReference type="SMR" id="A0A1B2JBN9"/>
<gene>
    <name evidence="1" type="primary">TRS20</name>
    <name evidence="1" type="ORF">ATY40_BA7502699</name>
</gene>
<dbReference type="PANTHER" id="PTHR12403">
    <property type="entry name" value="TRAFFICKING PROTEIN PARTICLE COMPLEX SUBUNIT 2"/>
    <property type="match status" value="1"/>
</dbReference>
<dbReference type="GO" id="GO:0006888">
    <property type="term" value="P:endoplasmic reticulum to Golgi vesicle-mediated transport"/>
    <property type="evidence" value="ECO:0007669"/>
    <property type="project" value="InterPro"/>
</dbReference>
<dbReference type="SUPFAM" id="SSF64356">
    <property type="entry name" value="SNARE-like"/>
    <property type="match status" value="1"/>
</dbReference>
<dbReference type="OrthoDB" id="10252102at2759"/>
<proteinExistence type="predicted"/>
<dbReference type="EMBL" id="CP014585">
    <property type="protein sequence ID" value="ANZ75453.1"/>
    <property type="molecule type" value="Genomic_DNA"/>
</dbReference>
<dbReference type="InterPro" id="IPR011012">
    <property type="entry name" value="Longin-like_dom_sf"/>
</dbReference>
<reference evidence="1 2" key="1">
    <citation type="submission" date="2016-02" db="EMBL/GenBank/DDBJ databases">
        <title>Comparative genomic and transcriptomic foundation for Pichia pastoris.</title>
        <authorList>
            <person name="Love K.R."/>
            <person name="Shah K.A."/>
            <person name="Whittaker C.A."/>
            <person name="Wu J."/>
            <person name="Bartlett M.C."/>
            <person name="Ma D."/>
            <person name="Leeson R.L."/>
            <person name="Priest M."/>
            <person name="Young S.K."/>
            <person name="Love J.C."/>
        </authorList>
    </citation>
    <scope>NUCLEOTIDE SEQUENCE [LARGE SCALE GENOMIC DNA]</scope>
    <source>
        <strain evidence="1 2">ATCC 28485</strain>
    </source>
</reference>
<dbReference type="CDD" id="cd14825">
    <property type="entry name" value="TRAPPC2_sedlin"/>
    <property type="match status" value="1"/>
</dbReference>
<evidence type="ECO:0000313" key="2">
    <source>
        <dbReference type="Proteomes" id="UP000094565"/>
    </source>
</evidence>
<keyword evidence="2" id="KW-1185">Reference proteome</keyword>
<protein>
    <submittedName>
        <fullName evidence="1">BA75_02699T0</fullName>
    </submittedName>
</protein>
<dbReference type="InterPro" id="IPR006722">
    <property type="entry name" value="Sedlin"/>
</dbReference>
<evidence type="ECO:0000313" key="1">
    <source>
        <dbReference type="EMBL" id="ANZ75453.1"/>
    </source>
</evidence>
<dbReference type="AlphaFoldDB" id="A0A1B2JBN9"/>